<proteinExistence type="predicted"/>
<gene>
    <name evidence="1" type="ORF">LCGC14_0877610</name>
</gene>
<dbReference type="EMBL" id="LAZR01002743">
    <property type="protein sequence ID" value="KKN26160.1"/>
    <property type="molecule type" value="Genomic_DNA"/>
</dbReference>
<protein>
    <submittedName>
        <fullName evidence="1">Uncharacterized protein</fullName>
    </submittedName>
</protein>
<sequence length="294" mass="31484">MGVTILGHPAPLYDYIVSGPFPIRTADWNSIPNFRKGYIAGPWPARADNNATPRELWVYNAFGAGATQGQGYYKGIQATFGSSVGPGTVQDGMSGISFMPITTAAGLDGSYINPSWRRVAWFSWSMATSAGATHNQQTGILFTPQASQQTGLQWPLGAAPACNGGFGIVGDGAGDWDWQTWSMNGGVPPNPIIETVSLAPFITDPEDWNMFEVVLISAAGGRNASLELWINDALVLTRDWVNAPALIPLGPVPGADVFRFTPIVQAGPATGTLWLGDWIHRMGRFTRSGRELLS</sequence>
<comment type="caution">
    <text evidence="1">The sequence shown here is derived from an EMBL/GenBank/DDBJ whole genome shotgun (WGS) entry which is preliminary data.</text>
</comment>
<reference evidence="1" key="1">
    <citation type="journal article" date="2015" name="Nature">
        <title>Complex archaea that bridge the gap between prokaryotes and eukaryotes.</title>
        <authorList>
            <person name="Spang A."/>
            <person name="Saw J.H."/>
            <person name="Jorgensen S.L."/>
            <person name="Zaremba-Niedzwiedzka K."/>
            <person name="Martijn J."/>
            <person name="Lind A.E."/>
            <person name="van Eijk R."/>
            <person name="Schleper C."/>
            <person name="Guy L."/>
            <person name="Ettema T.J."/>
        </authorList>
    </citation>
    <scope>NUCLEOTIDE SEQUENCE</scope>
</reference>
<accession>A0A0F9P2V3</accession>
<dbReference type="AlphaFoldDB" id="A0A0F9P2V3"/>
<organism evidence="1">
    <name type="scientific">marine sediment metagenome</name>
    <dbReference type="NCBI Taxonomy" id="412755"/>
    <lineage>
        <taxon>unclassified sequences</taxon>
        <taxon>metagenomes</taxon>
        <taxon>ecological metagenomes</taxon>
    </lineage>
</organism>
<name>A0A0F9P2V3_9ZZZZ</name>
<evidence type="ECO:0000313" key="1">
    <source>
        <dbReference type="EMBL" id="KKN26160.1"/>
    </source>
</evidence>